<organism evidence="1 2">
    <name type="scientific">Trichoderma gamsii</name>
    <dbReference type="NCBI Taxonomy" id="398673"/>
    <lineage>
        <taxon>Eukaryota</taxon>
        <taxon>Fungi</taxon>
        <taxon>Dikarya</taxon>
        <taxon>Ascomycota</taxon>
        <taxon>Pezizomycotina</taxon>
        <taxon>Sordariomycetes</taxon>
        <taxon>Hypocreomycetidae</taxon>
        <taxon>Hypocreales</taxon>
        <taxon>Hypocreaceae</taxon>
        <taxon>Trichoderma</taxon>
    </lineage>
</organism>
<evidence type="ECO:0000313" key="1">
    <source>
        <dbReference type="EMBL" id="PNP37748.1"/>
    </source>
</evidence>
<name>A0A2K0SWU0_9HYPO</name>
<accession>A0A2K0SWU0</accession>
<reference evidence="1 2" key="1">
    <citation type="submission" date="2017-02" db="EMBL/GenBank/DDBJ databases">
        <title>Genomes of Trichoderma spp. with biocontrol activity.</title>
        <authorList>
            <person name="Gardiner D."/>
            <person name="Kazan K."/>
            <person name="Vos C."/>
            <person name="Harvey P."/>
        </authorList>
    </citation>
    <scope>NUCLEOTIDE SEQUENCE [LARGE SCALE GENOMIC DNA]</scope>
    <source>
        <strain evidence="1 2">A5MH</strain>
    </source>
</reference>
<proteinExistence type="predicted"/>
<dbReference type="EMBL" id="MTYH01000128">
    <property type="protein sequence ID" value="PNP37748.1"/>
    <property type="molecule type" value="Genomic_DNA"/>
</dbReference>
<dbReference type="Proteomes" id="UP000236546">
    <property type="component" value="Unassembled WGS sequence"/>
</dbReference>
<sequence length="394" mass="44803">MSGKFSRYWTVGSRGYDPTVDVDARDEAGDERSLSTLEQIVRAGAKRLHESKEHWRRAGQAHQGADYDNEFVKDMRWIQFTEGKDRAVIAAATSVNREVKWCEPRIYAIPKPIRQRLHGIEDRKSNPIPVKMSDDSNTLHKYSMVCQRYLCFCWRAYKLGREEAASELGMRFTEEQWGLLCDMNHVFREMDGGEVDGNESSGGYNSDIEGYAQSSQPGTERSPDYAELDGILFAFLIASIKTKVGGAMYTNALLCFFAAAGIRQGGDGFQPAGLFTATVAAMLWILRLAFLEDSFQDMPLDIEDIPVEKMEWFAEQHAQWLCVDRFTVVGTMIRWMAYGKGHRNKTLATPSIRWTDDYETLIHNGDRVRIHEFRLDLQPRHLRCLVGGTGDEPA</sequence>
<comment type="caution">
    <text evidence="1">The sequence shown here is derived from an EMBL/GenBank/DDBJ whole genome shotgun (WGS) entry which is preliminary data.</text>
</comment>
<evidence type="ECO:0000313" key="2">
    <source>
        <dbReference type="Proteomes" id="UP000236546"/>
    </source>
</evidence>
<gene>
    <name evidence="1" type="ORF">TGAMA5MH_10349</name>
</gene>
<protein>
    <submittedName>
        <fullName evidence="1">Uncharacterized protein</fullName>
    </submittedName>
</protein>
<dbReference type="OrthoDB" id="5153040at2759"/>
<dbReference type="AlphaFoldDB" id="A0A2K0SWU0"/>